<reference evidence="7" key="1">
    <citation type="journal article" date="2014" name="Proc. Natl. Acad. Sci. U.S.A.">
        <title>Extensive sampling of basidiomycete genomes demonstrates inadequacy of the white-rot/brown-rot paradigm for wood decay fungi.</title>
        <authorList>
            <person name="Riley R."/>
            <person name="Salamov A.A."/>
            <person name="Brown D.W."/>
            <person name="Nagy L.G."/>
            <person name="Floudas D."/>
            <person name="Held B.W."/>
            <person name="Levasseur A."/>
            <person name="Lombard V."/>
            <person name="Morin E."/>
            <person name="Otillar R."/>
            <person name="Lindquist E.A."/>
            <person name="Sun H."/>
            <person name="LaButti K.M."/>
            <person name="Schmutz J."/>
            <person name="Jabbour D."/>
            <person name="Luo H."/>
            <person name="Baker S.E."/>
            <person name="Pisabarro A.G."/>
            <person name="Walton J.D."/>
            <person name="Blanchette R.A."/>
            <person name="Henrissat B."/>
            <person name="Martin F."/>
            <person name="Cullen D."/>
            <person name="Hibbett D.S."/>
            <person name="Grigoriev I.V."/>
        </authorList>
    </citation>
    <scope>NUCLEOTIDE SEQUENCE [LARGE SCALE GENOMIC DNA]</scope>
    <source>
        <strain evidence="7">FD-172 SS1</strain>
    </source>
</reference>
<name>A0A067MNV9_BOTB1</name>
<dbReference type="PANTHER" id="PTHR22880">
    <property type="entry name" value="FALZ-RELATED BROMODOMAIN-CONTAINING PROTEINS"/>
    <property type="match status" value="1"/>
</dbReference>
<dbReference type="Pfam" id="PF00439">
    <property type="entry name" value="Bromodomain"/>
    <property type="match status" value="2"/>
</dbReference>
<evidence type="ECO:0008006" key="8">
    <source>
        <dbReference type="Google" id="ProtNLM"/>
    </source>
</evidence>
<dbReference type="InterPro" id="IPR018359">
    <property type="entry name" value="Bromodomain_CS"/>
</dbReference>
<dbReference type="GO" id="GO:0006338">
    <property type="term" value="P:chromatin remodeling"/>
    <property type="evidence" value="ECO:0007669"/>
    <property type="project" value="TreeGrafter"/>
</dbReference>
<feature type="region of interest" description="Disordered" evidence="3">
    <location>
        <begin position="332"/>
        <end position="356"/>
    </location>
</feature>
<dbReference type="HOGENOM" id="CLU_001499_4_1_1"/>
<sequence length="616" mass="67338">TSRTPSTPSTLSVAQHRFALAAVRALKTTKDSAPFLRPVDHVALQIPHYPAIVKNPMDLSTVERKLKASGPARPVSDPPYTSADMFIADVRLIFQNSYTFNGMDHIISHMAKRLEEIFEKQITKMPPPEEAAAPKPKPPPVIAAPPPPPPPAPKPKAARRSSTSVPTIRRSEPTNAEGSRPKREIHPPPPKDLPYDVPAPKPRVKGAKGKPGRKKIRDDGTLEQLRFCAKLLTDLHKKQYSEFAYFFYEPVGESWIIHATQVPNYYKIIKSPMDFYTMKGKLDRKEYADASKFHADFRLLLRNCFKFNPAGTIVHDAGMRLQKVFDEKWVNLPPLRAPSPEEEDEEDTDDEHASAFLDHPSSYGAIYLLTIAMMENQIETMRDNLLALKSRKEKKEKKPKVSGSKAPSGPPAAAAASTKANGAASSGKAPAKPRTTKKSAGKSKKAKEAADPNEGHRELTFDEKKLLSDSIQALEGDKLERVIQIIHEGVPEIKDNTEEIEVEIDMLAPSVLMKLWNFVIKPRHSPPKPKGVRGRNAAGTGGVKRKSMDEAAESEKIRQLEARMRMFEQAGTGGAGAPAAVATAAQPVGMGAGADVDESASSDSGSSGSESGSESD</sequence>
<feature type="region of interest" description="Disordered" evidence="3">
    <location>
        <begin position="526"/>
        <end position="554"/>
    </location>
</feature>
<dbReference type="Gene3D" id="1.20.920.10">
    <property type="entry name" value="Bromodomain-like"/>
    <property type="match status" value="2"/>
</dbReference>
<feature type="compositionally biased region" description="Basic residues" evidence="3">
    <location>
        <begin position="202"/>
        <end position="215"/>
    </location>
</feature>
<dbReference type="Proteomes" id="UP000027195">
    <property type="component" value="Unassembled WGS sequence"/>
</dbReference>
<evidence type="ECO:0000313" key="7">
    <source>
        <dbReference type="Proteomes" id="UP000027195"/>
    </source>
</evidence>
<feature type="domain" description="Bromo" evidence="4">
    <location>
        <begin position="27"/>
        <end position="108"/>
    </location>
</feature>
<feature type="region of interest" description="Disordered" evidence="3">
    <location>
        <begin position="390"/>
        <end position="461"/>
    </location>
</feature>
<organism evidence="6 7">
    <name type="scientific">Botryobasidium botryosum (strain FD-172 SS1)</name>
    <dbReference type="NCBI Taxonomy" id="930990"/>
    <lineage>
        <taxon>Eukaryota</taxon>
        <taxon>Fungi</taxon>
        <taxon>Dikarya</taxon>
        <taxon>Basidiomycota</taxon>
        <taxon>Agaricomycotina</taxon>
        <taxon>Agaricomycetes</taxon>
        <taxon>Cantharellales</taxon>
        <taxon>Botryobasidiaceae</taxon>
        <taxon>Botryobasidium</taxon>
    </lineage>
</organism>
<feature type="compositionally biased region" description="Pro residues" evidence="3">
    <location>
        <begin position="187"/>
        <end position="201"/>
    </location>
</feature>
<dbReference type="PRINTS" id="PR00503">
    <property type="entry name" value="BROMODOMAIN"/>
</dbReference>
<dbReference type="STRING" id="930990.A0A067MNV9"/>
<feature type="compositionally biased region" description="Basic residues" evidence="3">
    <location>
        <begin position="390"/>
        <end position="400"/>
    </location>
</feature>
<feature type="region of interest" description="Disordered" evidence="3">
    <location>
        <begin position="127"/>
        <end position="216"/>
    </location>
</feature>
<dbReference type="PROSITE" id="PS50014">
    <property type="entry name" value="BROMODOMAIN_2"/>
    <property type="match status" value="2"/>
</dbReference>
<feature type="region of interest" description="Disordered" evidence="3">
    <location>
        <begin position="588"/>
        <end position="616"/>
    </location>
</feature>
<feature type="compositionally biased region" description="Low complexity" evidence="3">
    <location>
        <begin position="401"/>
        <end position="433"/>
    </location>
</feature>
<dbReference type="Pfam" id="PF17035">
    <property type="entry name" value="BET"/>
    <property type="match status" value="1"/>
</dbReference>
<dbReference type="AlphaFoldDB" id="A0A067MNV9"/>
<dbReference type="GO" id="GO:0000785">
    <property type="term" value="C:chromatin"/>
    <property type="evidence" value="ECO:0007669"/>
    <property type="project" value="TreeGrafter"/>
</dbReference>
<evidence type="ECO:0000259" key="5">
    <source>
        <dbReference type="PROSITE" id="PS51525"/>
    </source>
</evidence>
<feature type="compositionally biased region" description="Basic and acidic residues" evidence="3">
    <location>
        <begin position="446"/>
        <end position="461"/>
    </location>
</feature>
<accession>A0A067MNV9</accession>
<keyword evidence="1 2" id="KW-0103">Bromodomain</keyword>
<dbReference type="InterPro" id="IPR036427">
    <property type="entry name" value="Bromodomain-like_sf"/>
</dbReference>
<proteinExistence type="predicted"/>
<dbReference type="PANTHER" id="PTHR22880:SF225">
    <property type="entry name" value="BROMODOMAIN-CONTAINING PROTEIN BET-1-RELATED"/>
    <property type="match status" value="1"/>
</dbReference>
<evidence type="ECO:0000256" key="1">
    <source>
        <dbReference type="ARBA" id="ARBA00023117"/>
    </source>
</evidence>
<dbReference type="InterPro" id="IPR050935">
    <property type="entry name" value="Bromo_chromatin_reader"/>
</dbReference>
<evidence type="ECO:0000256" key="2">
    <source>
        <dbReference type="PROSITE-ProRule" id="PRU00035"/>
    </source>
</evidence>
<evidence type="ECO:0000256" key="3">
    <source>
        <dbReference type="SAM" id="MobiDB-lite"/>
    </source>
</evidence>
<protein>
    <recommendedName>
        <fullName evidence="8">Bromo domain-containing protein</fullName>
    </recommendedName>
</protein>
<dbReference type="Gene3D" id="1.20.1270.220">
    <property type="match status" value="1"/>
</dbReference>
<dbReference type="FunCoup" id="A0A067MNV9">
    <property type="interactions" value="652"/>
</dbReference>
<dbReference type="InParanoid" id="A0A067MNV9"/>
<dbReference type="GO" id="GO:0006355">
    <property type="term" value="P:regulation of DNA-templated transcription"/>
    <property type="evidence" value="ECO:0007669"/>
    <property type="project" value="TreeGrafter"/>
</dbReference>
<dbReference type="EMBL" id="KL198043">
    <property type="protein sequence ID" value="KDQ13577.1"/>
    <property type="molecule type" value="Genomic_DNA"/>
</dbReference>
<dbReference type="InterPro" id="IPR001487">
    <property type="entry name" value="Bromodomain"/>
</dbReference>
<feature type="compositionally biased region" description="Pro residues" evidence="3">
    <location>
        <begin position="127"/>
        <end position="154"/>
    </location>
</feature>
<dbReference type="SMART" id="SM00297">
    <property type="entry name" value="BROMO"/>
    <property type="match status" value="2"/>
</dbReference>
<gene>
    <name evidence="6" type="ORF">BOTBODRAFT_111322</name>
</gene>
<keyword evidence="7" id="KW-1185">Reference proteome</keyword>
<dbReference type="InterPro" id="IPR038336">
    <property type="entry name" value="NET_sf"/>
</dbReference>
<dbReference type="GO" id="GO:0005634">
    <property type="term" value="C:nucleus"/>
    <property type="evidence" value="ECO:0007669"/>
    <property type="project" value="TreeGrafter"/>
</dbReference>
<dbReference type="PROSITE" id="PS00633">
    <property type="entry name" value="BROMODOMAIN_1"/>
    <property type="match status" value="1"/>
</dbReference>
<feature type="domain" description="Bromo" evidence="4">
    <location>
        <begin position="239"/>
        <end position="315"/>
    </location>
</feature>
<feature type="compositionally biased region" description="Basic residues" evidence="3">
    <location>
        <begin position="434"/>
        <end position="445"/>
    </location>
</feature>
<dbReference type="SUPFAM" id="SSF47370">
    <property type="entry name" value="Bromodomain"/>
    <property type="match status" value="2"/>
</dbReference>
<dbReference type="InterPro" id="IPR027353">
    <property type="entry name" value="NET_dom"/>
</dbReference>
<feature type="compositionally biased region" description="Acidic residues" evidence="3">
    <location>
        <begin position="340"/>
        <end position="350"/>
    </location>
</feature>
<dbReference type="PROSITE" id="PS51525">
    <property type="entry name" value="NET"/>
    <property type="match status" value="1"/>
</dbReference>
<feature type="domain" description="NET" evidence="5">
    <location>
        <begin position="449"/>
        <end position="530"/>
    </location>
</feature>
<evidence type="ECO:0000313" key="6">
    <source>
        <dbReference type="EMBL" id="KDQ13577.1"/>
    </source>
</evidence>
<evidence type="ECO:0000259" key="4">
    <source>
        <dbReference type="PROSITE" id="PS50014"/>
    </source>
</evidence>
<feature type="compositionally biased region" description="Low complexity" evidence="3">
    <location>
        <begin position="601"/>
        <end position="616"/>
    </location>
</feature>
<dbReference type="OrthoDB" id="784962at2759"/>
<feature type="non-terminal residue" evidence="6">
    <location>
        <position position="1"/>
    </location>
</feature>